<evidence type="ECO:0000313" key="2">
    <source>
        <dbReference type="EMBL" id="VEE05289.1"/>
    </source>
</evidence>
<organism evidence="2 3">
    <name type="scientific">Chryseobacterium gleum</name>
    <name type="common">Flavobacterium gleum</name>
    <dbReference type="NCBI Taxonomy" id="250"/>
    <lineage>
        <taxon>Bacteria</taxon>
        <taxon>Pseudomonadati</taxon>
        <taxon>Bacteroidota</taxon>
        <taxon>Flavobacteriia</taxon>
        <taxon>Flavobacteriales</taxon>
        <taxon>Weeksellaceae</taxon>
        <taxon>Chryseobacterium group</taxon>
        <taxon>Chryseobacterium</taxon>
    </lineage>
</organism>
<dbReference type="SUPFAM" id="SSF55729">
    <property type="entry name" value="Acyl-CoA N-acyltransferases (Nat)"/>
    <property type="match status" value="1"/>
</dbReference>
<dbReference type="AlphaFoldDB" id="A0A448AYK9"/>
<dbReference type="Proteomes" id="UP000279227">
    <property type="component" value="Chromosome"/>
</dbReference>
<accession>A0A448AYK9</accession>
<dbReference type="OrthoDB" id="9775804at2"/>
<name>A0A448AYK9_CHRGE</name>
<dbReference type="PROSITE" id="PS51186">
    <property type="entry name" value="GNAT"/>
    <property type="match status" value="1"/>
</dbReference>
<protein>
    <recommendedName>
        <fullName evidence="1">N-acetyltransferase domain-containing protein</fullName>
    </recommendedName>
</protein>
<reference evidence="2 3" key="1">
    <citation type="submission" date="2018-12" db="EMBL/GenBank/DDBJ databases">
        <authorList>
            <consortium name="Pathogen Informatics"/>
        </authorList>
    </citation>
    <scope>NUCLEOTIDE SEQUENCE [LARGE SCALE GENOMIC DNA]</scope>
    <source>
        <strain evidence="2 3">NCTC11432</strain>
    </source>
</reference>
<dbReference type="KEGG" id="cgle:NCTC11432_00868"/>
<dbReference type="CDD" id="cd04301">
    <property type="entry name" value="NAT_SF"/>
    <property type="match status" value="1"/>
</dbReference>
<dbReference type="STRING" id="525257.HMPREF0204_13609"/>
<dbReference type="EMBL" id="LR134289">
    <property type="protein sequence ID" value="VEE05289.1"/>
    <property type="molecule type" value="Genomic_DNA"/>
</dbReference>
<feature type="domain" description="N-acetyltransferase" evidence="1">
    <location>
        <begin position="4"/>
        <end position="133"/>
    </location>
</feature>
<dbReference type="Gene3D" id="3.40.630.30">
    <property type="match status" value="1"/>
</dbReference>
<dbReference type="RefSeq" id="WP_002979268.1">
    <property type="nucleotide sequence ID" value="NZ_CP068486.1"/>
</dbReference>
<sequence>MSNIIFKINEKIEIKTIKDLLFMSDYLPIIDMDDDFRLQKMFDNANLVVSAWSENKLVCIARSLCDFSCYLSDICVNKEFRHLNIGKRLIEITKEHAGKECKIILHSSEDALNFYHKIGMKRISEAFIIQREY</sequence>
<dbReference type="InterPro" id="IPR000182">
    <property type="entry name" value="GNAT_dom"/>
</dbReference>
<dbReference type="GO" id="GO:0016747">
    <property type="term" value="F:acyltransferase activity, transferring groups other than amino-acyl groups"/>
    <property type="evidence" value="ECO:0007669"/>
    <property type="project" value="InterPro"/>
</dbReference>
<dbReference type="InterPro" id="IPR016181">
    <property type="entry name" value="Acyl_CoA_acyltransferase"/>
</dbReference>
<gene>
    <name evidence="2" type="ORF">NCTC11432_00868</name>
</gene>
<proteinExistence type="predicted"/>
<dbReference type="GeneID" id="93021975"/>
<evidence type="ECO:0000259" key="1">
    <source>
        <dbReference type="PROSITE" id="PS51186"/>
    </source>
</evidence>
<evidence type="ECO:0000313" key="3">
    <source>
        <dbReference type="Proteomes" id="UP000279227"/>
    </source>
</evidence>
<dbReference type="Pfam" id="PF13673">
    <property type="entry name" value="Acetyltransf_10"/>
    <property type="match status" value="1"/>
</dbReference>